<dbReference type="AlphaFoldDB" id="A0A7G1IGW5"/>
<name>A0A7G1IGW5_MYCKA</name>
<accession>A0A7G1IGW5</accession>
<protein>
    <submittedName>
        <fullName evidence="1">Uncharacterized protein</fullName>
    </submittedName>
</protein>
<organism evidence="1 2">
    <name type="scientific">Mycobacterium kansasii</name>
    <dbReference type="NCBI Taxonomy" id="1768"/>
    <lineage>
        <taxon>Bacteria</taxon>
        <taxon>Bacillati</taxon>
        <taxon>Actinomycetota</taxon>
        <taxon>Actinomycetes</taxon>
        <taxon>Mycobacteriales</taxon>
        <taxon>Mycobacteriaceae</taxon>
        <taxon>Mycobacterium</taxon>
    </lineage>
</organism>
<evidence type="ECO:0000313" key="1">
    <source>
        <dbReference type="EMBL" id="BCI90077.1"/>
    </source>
</evidence>
<keyword evidence="2" id="KW-1185">Reference proteome</keyword>
<reference evidence="1 2" key="1">
    <citation type="submission" date="2020-07" db="EMBL/GenBank/DDBJ databases">
        <title>Mycobacterium kansasii (former subtype) with zoonotic potential isolated from diseased indoor pet cat, Japan.</title>
        <authorList>
            <person name="Fukano H."/>
            <person name="Terazono T."/>
            <person name="Hoshino Y."/>
        </authorList>
    </citation>
    <scope>NUCLEOTIDE SEQUENCE [LARGE SCALE GENOMIC DNA]</scope>
    <source>
        <strain evidence="1 2">Kuro-I</strain>
    </source>
</reference>
<sequence>MTTGTETERRGFVHSALLYHSQREYLDFVGRFVADGMALGSRFWSRYQRTGWHYCAANWVLAVELRRSCA</sequence>
<proteinExistence type="predicted"/>
<evidence type="ECO:0000313" key="2">
    <source>
        <dbReference type="Proteomes" id="UP000516380"/>
    </source>
</evidence>
<gene>
    <name evidence="1" type="ORF">NIIDMKKI_52830</name>
</gene>
<dbReference type="EMBL" id="AP023343">
    <property type="protein sequence ID" value="BCI90077.1"/>
    <property type="molecule type" value="Genomic_DNA"/>
</dbReference>
<dbReference type="Proteomes" id="UP000516380">
    <property type="component" value="Chromosome"/>
</dbReference>